<dbReference type="Pfam" id="PF13553">
    <property type="entry name" value="FIIND"/>
    <property type="match status" value="1"/>
</dbReference>
<evidence type="ECO:0000256" key="5">
    <source>
        <dbReference type="ARBA" id="ARBA00023198"/>
    </source>
</evidence>
<keyword evidence="3" id="KW-0399">Innate immunity</keyword>
<comment type="subcellular location">
    <subcellularLocation>
        <location evidence="1">Cytoplasm</location>
        <location evidence="1">Cytosol</location>
    </subcellularLocation>
</comment>
<dbReference type="GO" id="GO:0042981">
    <property type="term" value="P:regulation of apoptotic process"/>
    <property type="evidence" value="ECO:0007669"/>
    <property type="project" value="InterPro"/>
</dbReference>
<dbReference type="InterPro" id="IPR033516">
    <property type="entry name" value="CARD8/ASC/NALP1_CARD"/>
</dbReference>
<dbReference type="Gene3D" id="1.10.533.10">
    <property type="entry name" value="Death Domain, Fas"/>
    <property type="match status" value="1"/>
</dbReference>
<dbReference type="AlphaFoldDB" id="A0A8J1LSI9"/>
<dbReference type="FunFam" id="1.10.533.10:FF:000013">
    <property type="entry name" value="Apoptosis-associated speck-like protein containing a CARD"/>
    <property type="match status" value="1"/>
</dbReference>
<dbReference type="KEGG" id="xla:108703849"/>
<evidence type="ECO:0000259" key="7">
    <source>
        <dbReference type="PROSITE" id="PS50209"/>
    </source>
</evidence>
<dbReference type="CDD" id="cd08330">
    <property type="entry name" value="CARD_ASC_NALP1"/>
    <property type="match status" value="1"/>
</dbReference>
<evidence type="ECO:0000313" key="9">
    <source>
        <dbReference type="Proteomes" id="UP000186698"/>
    </source>
</evidence>
<evidence type="ECO:0000256" key="4">
    <source>
        <dbReference type="ARBA" id="ARBA00022859"/>
    </source>
</evidence>
<keyword evidence="2" id="KW-0963">Cytoplasm</keyword>
<dbReference type="GO" id="GO:0005634">
    <property type="term" value="C:nucleus"/>
    <property type="evidence" value="ECO:0000318"/>
    <property type="project" value="GO_Central"/>
</dbReference>
<feature type="region of interest" description="Disordered" evidence="6">
    <location>
        <begin position="1"/>
        <end position="26"/>
    </location>
</feature>
<evidence type="ECO:0000259" key="8">
    <source>
        <dbReference type="PROSITE" id="PS51830"/>
    </source>
</evidence>
<dbReference type="InterPro" id="IPR051249">
    <property type="entry name" value="NLRP_Inflammasome"/>
</dbReference>
<feature type="domain" description="CARD" evidence="7">
    <location>
        <begin position="707"/>
        <end position="796"/>
    </location>
</feature>
<dbReference type="InterPro" id="IPR011029">
    <property type="entry name" value="DEATH-like_dom_sf"/>
</dbReference>
<dbReference type="PROSITE" id="PS50209">
    <property type="entry name" value="CARD"/>
    <property type="match status" value="1"/>
</dbReference>
<dbReference type="PROSITE" id="PS51830">
    <property type="entry name" value="FIIND"/>
    <property type="match status" value="1"/>
</dbReference>
<dbReference type="GO" id="GO:0006954">
    <property type="term" value="P:inflammatory response"/>
    <property type="evidence" value="ECO:0000318"/>
    <property type="project" value="GO_Central"/>
</dbReference>
<name>A0A8J1LSI9_XENLA</name>
<keyword evidence="9" id="KW-1185">Reference proteome</keyword>
<accession>A0A8J1LSI9</accession>
<dbReference type="OrthoDB" id="428577at2759"/>
<dbReference type="InterPro" id="IPR001315">
    <property type="entry name" value="CARD"/>
</dbReference>
<dbReference type="CDD" id="cd00022">
    <property type="entry name" value="BIR"/>
    <property type="match status" value="2"/>
</dbReference>
<dbReference type="Pfam" id="PF00653">
    <property type="entry name" value="BIR"/>
    <property type="match status" value="2"/>
</dbReference>
<protein>
    <submittedName>
        <fullName evidence="10">Uncharacterized protein LOC108703849</fullName>
    </submittedName>
</protein>
<feature type="region of interest" description="Disordered" evidence="6">
    <location>
        <begin position="158"/>
        <end position="218"/>
    </location>
</feature>
<dbReference type="PANTHER" id="PTHR46985">
    <property type="entry name" value="NACHT, LRR AND PYD DOMAINS-CONTAINING PROTEIN 1"/>
    <property type="match status" value="1"/>
</dbReference>
<keyword evidence="5" id="KW-0395">Inflammatory response</keyword>
<dbReference type="GO" id="GO:0002218">
    <property type="term" value="P:activation of innate immune response"/>
    <property type="evidence" value="ECO:0000318"/>
    <property type="project" value="GO_Central"/>
</dbReference>
<dbReference type="InterPro" id="IPR001370">
    <property type="entry name" value="BIR_rpt"/>
</dbReference>
<evidence type="ECO:0000256" key="3">
    <source>
        <dbReference type="ARBA" id="ARBA00022588"/>
    </source>
</evidence>
<evidence type="ECO:0000256" key="6">
    <source>
        <dbReference type="SAM" id="MobiDB-lite"/>
    </source>
</evidence>
<dbReference type="SMART" id="SM00238">
    <property type="entry name" value="BIR"/>
    <property type="match status" value="2"/>
</dbReference>
<dbReference type="Pfam" id="PF23679">
    <property type="entry name" value="UPA-FIIND"/>
    <property type="match status" value="1"/>
</dbReference>
<feature type="region of interest" description="Disordered" evidence="6">
    <location>
        <begin position="332"/>
        <end position="352"/>
    </location>
</feature>
<evidence type="ECO:0000256" key="2">
    <source>
        <dbReference type="ARBA" id="ARBA00022490"/>
    </source>
</evidence>
<organism evidence="9 10">
    <name type="scientific">Xenopus laevis</name>
    <name type="common">African clawed frog</name>
    <dbReference type="NCBI Taxonomy" id="8355"/>
    <lineage>
        <taxon>Eukaryota</taxon>
        <taxon>Metazoa</taxon>
        <taxon>Chordata</taxon>
        <taxon>Craniata</taxon>
        <taxon>Vertebrata</taxon>
        <taxon>Euteleostomi</taxon>
        <taxon>Amphibia</taxon>
        <taxon>Batrachia</taxon>
        <taxon>Anura</taxon>
        <taxon>Pipoidea</taxon>
        <taxon>Pipidae</taxon>
        <taxon>Xenopodinae</taxon>
        <taxon>Xenopus</taxon>
        <taxon>Xenopus</taxon>
    </lineage>
</organism>
<dbReference type="GO" id="GO:0140608">
    <property type="term" value="F:cysteine-type endopeptidase activator activity"/>
    <property type="evidence" value="ECO:0000318"/>
    <property type="project" value="GO_Central"/>
</dbReference>
<dbReference type="GO" id="GO:0038187">
    <property type="term" value="F:pattern recognition receptor activity"/>
    <property type="evidence" value="ECO:0000318"/>
    <property type="project" value="GO_Central"/>
</dbReference>
<dbReference type="InterPro" id="IPR025307">
    <property type="entry name" value="FIIND_dom"/>
</dbReference>
<dbReference type="GO" id="GO:0097193">
    <property type="term" value="P:intrinsic apoptotic signaling pathway"/>
    <property type="evidence" value="ECO:0000318"/>
    <property type="project" value="GO_Central"/>
</dbReference>
<gene>
    <name evidence="10" type="primary">LOC108703849</name>
</gene>
<dbReference type="GO" id="GO:0072559">
    <property type="term" value="C:NLRP3 inflammasome complex"/>
    <property type="evidence" value="ECO:0000318"/>
    <property type="project" value="GO_Central"/>
</dbReference>
<evidence type="ECO:0000313" key="10">
    <source>
        <dbReference type="RefSeq" id="XP_041432497.1"/>
    </source>
</evidence>
<dbReference type="PROSITE" id="PS50143">
    <property type="entry name" value="BIR_REPEAT_2"/>
    <property type="match status" value="2"/>
</dbReference>
<dbReference type="Gene3D" id="1.10.1170.10">
    <property type="entry name" value="Inhibitor Of Apoptosis Protein (2mihbC-IAP-1), Chain A"/>
    <property type="match status" value="2"/>
</dbReference>
<sequence>MESEEQLQETRGGSGRSSERSEEPHKYHKYSMLDYREVPKLLRLESEVTDTSCKKEIIYLRIDRDTDMRSEINRCQSFSKCNNLYPAPIASMWSLLSQAGFYYVGPGDRVRCFSCGGELENWEFRNDPLTRHQLSFPDCPYVLELRARAEMSTIFGQSQTVSASERLSPTVPSSSNCPTVHGQIKDPDYSKVESITEGESETPAPPSGSSISGQKPLRTMRDKHNRLETYRRHRHHFPHNNQRSLSQAGFYYVGPGDRVRCFSCAGELENWQPGDVPLTRHQLSFPDCPYVLELEAKRPMNLSTELNEYLSYMTPFHMTYTGERLSSVTHCDKSDHTDQEEGLSGPIKEGASGQVEEEISGQVEDGAIGQVGKGLSGKMEVGASGQVEEGISDQVVGGASGQVEVEPRVQKEETCDWPTGSAEECELCGKIPEVPRISPQRSGTKYRLVVPGEGLFRCSETGLQFRVESPANIDIEIGSWVEFLEHLQQYTYDIVGPLFNITVKSGRVSAVYLPHYVCLKGGDVDTAMFRVAHYKDDNMILESPTKVEPFYVVLENPTFSPVWVIMLQPSPNGNQRNTPTHGVVLLYSRYKTGYTIHLYLMPHDLSLKQAVHNKETENGFYRVDKPPRTSTIYAEKIYIVGGPEDADIIPEELELYLDFNSELYPYSEIYLKEIQDNIYLKLTCQGENTSTWRTQLRTEDLEIKTKVTEDGRHFIDQHRAALIANMSHIDPVLDDLLDNEILTQEQYDTVRSKSTSQEKMRQLYDCIKTWGNADKNVFYFTLSVHNKSLIKELLHS</sequence>
<evidence type="ECO:0000256" key="1">
    <source>
        <dbReference type="ARBA" id="ARBA00004514"/>
    </source>
</evidence>
<dbReference type="GeneID" id="108703849"/>
<proteinExistence type="predicted"/>
<dbReference type="PANTHER" id="PTHR46985:SF4">
    <property type="entry name" value="CASPASE RECRUITMENT DOMAIN-CONTAINING PROTEIN 8"/>
    <property type="match status" value="1"/>
</dbReference>
<dbReference type="RefSeq" id="XP_041432497.1">
    <property type="nucleotide sequence ID" value="XM_041576563.1"/>
</dbReference>
<dbReference type="GO" id="GO:0045087">
    <property type="term" value="P:innate immune response"/>
    <property type="evidence" value="ECO:0007669"/>
    <property type="project" value="UniProtKB-KW"/>
</dbReference>
<dbReference type="Pfam" id="PF00619">
    <property type="entry name" value="CARD"/>
    <property type="match status" value="1"/>
</dbReference>
<feature type="compositionally biased region" description="Polar residues" evidence="6">
    <location>
        <begin position="158"/>
        <end position="178"/>
    </location>
</feature>
<dbReference type="SUPFAM" id="SSF57924">
    <property type="entry name" value="Inhibitor of apoptosis (IAP) repeat"/>
    <property type="match status" value="2"/>
</dbReference>
<reference evidence="10" key="1">
    <citation type="submission" date="2025-08" db="UniProtKB">
        <authorList>
            <consortium name="RefSeq"/>
        </authorList>
    </citation>
    <scope>IDENTIFICATION</scope>
    <source>
        <strain evidence="10">J_2021</strain>
        <tissue evidence="10">Erythrocytes</tissue>
    </source>
</reference>
<dbReference type="SUPFAM" id="SSF47986">
    <property type="entry name" value="DEATH domain"/>
    <property type="match status" value="1"/>
</dbReference>
<keyword evidence="4" id="KW-0391">Immunity</keyword>
<dbReference type="Proteomes" id="UP000186698">
    <property type="component" value="Chromosome 9_10L"/>
</dbReference>
<feature type="domain" description="FIIND" evidence="8">
    <location>
        <begin position="426"/>
        <end position="710"/>
    </location>
</feature>